<dbReference type="Proteomes" id="UP000814128">
    <property type="component" value="Unassembled WGS sequence"/>
</dbReference>
<proteinExistence type="predicted"/>
<dbReference type="EMBL" id="MU273503">
    <property type="protein sequence ID" value="KAI0034285.1"/>
    <property type="molecule type" value="Genomic_DNA"/>
</dbReference>
<gene>
    <name evidence="1" type="ORF">K488DRAFT_45745</name>
</gene>
<organism evidence="1 2">
    <name type="scientific">Vararia minispora EC-137</name>
    <dbReference type="NCBI Taxonomy" id="1314806"/>
    <lineage>
        <taxon>Eukaryota</taxon>
        <taxon>Fungi</taxon>
        <taxon>Dikarya</taxon>
        <taxon>Basidiomycota</taxon>
        <taxon>Agaricomycotina</taxon>
        <taxon>Agaricomycetes</taxon>
        <taxon>Russulales</taxon>
        <taxon>Lachnocladiaceae</taxon>
        <taxon>Vararia</taxon>
    </lineage>
</organism>
<accession>A0ACB8QRC5</accession>
<evidence type="ECO:0000313" key="2">
    <source>
        <dbReference type="Proteomes" id="UP000814128"/>
    </source>
</evidence>
<evidence type="ECO:0000313" key="1">
    <source>
        <dbReference type="EMBL" id="KAI0034285.1"/>
    </source>
</evidence>
<keyword evidence="2" id="KW-1185">Reference proteome</keyword>
<name>A0ACB8QRC5_9AGAM</name>
<sequence length="196" mass="21396">HEAPVKPVKRQFAVQEEAVKHVEIGNMEDASGNDILQAIAAEDEGGTHLKKKEKRQLKHELFLERLEINRAPYSKSHARRLKRKERDQLASGSLTDLAAALAKVDAPATGPSVLASSSEKKDTLSGAEPVQKAQPGQIGAGKSAPLKVSKRKQALRVEQFRMPQILANPAFASSPFETIRTHAKNTLVQHKPPPAE</sequence>
<comment type="caution">
    <text evidence="1">The sequence shown here is derived from an EMBL/GenBank/DDBJ whole genome shotgun (WGS) entry which is preliminary data.</text>
</comment>
<protein>
    <submittedName>
        <fullName evidence="1">Ribosome biogenesis protein SLX9-domain-containing protein</fullName>
    </submittedName>
</protein>
<reference evidence="1" key="2">
    <citation type="journal article" date="2022" name="New Phytol.">
        <title>Evolutionary transition to the ectomycorrhizal habit in the genomes of a hyperdiverse lineage of mushroom-forming fungi.</title>
        <authorList>
            <person name="Looney B."/>
            <person name="Miyauchi S."/>
            <person name="Morin E."/>
            <person name="Drula E."/>
            <person name="Courty P.E."/>
            <person name="Kohler A."/>
            <person name="Kuo A."/>
            <person name="LaButti K."/>
            <person name="Pangilinan J."/>
            <person name="Lipzen A."/>
            <person name="Riley R."/>
            <person name="Andreopoulos W."/>
            <person name="He G."/>
            <person name="Johnson J."/>
            <person name="Nolan M."/>
            <person name="Tritt A."/>
            <person name="Barry K.W."/>
            <person name="Grigoriev I.V."/>
            <person name="Nagy L.G."/>
            <person name="Hibbett D."/>
            <person name="Henrissat B."/>
            <person name="Matheny P.B."/>
            <person name="Labbe J."/>
            <person name="Martin F.M."/>
        </authorList>
    </citation>
    <scope>NUCLEOTIDE SEQUENCE</scope>
    <source>
        <strain evidence="1">EC-137</strain>
    </source>
</reference>
<feature type="non-terminal residue" evidence="1">
    <location>
        <position position="1"/>
    </location>
</feature>
<reference evidence="1" key="1">
    <citation type="submission" date="2021-02" db="EMBL/GenBank/DDBJ databases">
        <authorList>
            <consortium name="DOE Joint Genome Institute"/>
            <person name="Ahrendt S."/>
            <person name="Looney B.P."/>
            <person name="Miyauchi S."/>
            <person name="Morin E."/>
            <person name="Drula E."/>
            <person name="Courty P.E."/>
            <person name="Chicoki N."/>
            <person name="Fauchery L."/>
            <person name="Kohler A."/>
            <person name="Kuo A."/>
            <person name="Labutti K."/>
            <person name="Pangilinan J."/>
            <person name="Lipzen A."/>
            <person name="Riley R."/>
            <person name="Andreopoulos W."/>
            <person name="He G."/>
            <person name="Johnson J."/>
            <person name="Barry K.W."/>
            <person name="Grigoriev I.V."/>
            <person name="Nagy L."/>
            <person name="Hibbett D."/>
            <person name="Henrissat B."/>
            <person name="Matheny P.B."/>
            <person name="Labbe J."/>
            <person name="Martin F."/>
        </authorList>
    </citation>
    <scope>NUCLEOTIDE SEQUENCE</scope>
    <source>
        <strain evidence="1">EC-137</strain>
    </source>
</reference>